<evidence type="ECO:0000313" key="1">
    <source>
        <dbReference type="EMBL" id="EFO54023.1"/>
    </source>
</evidence>
<dbReference type="Gene3D" id="3.40.190.10">
    <property type="entry name" value="Periplasmic binding protein-like II"/>
    <property type="match status" value="1"/>
</dbReference>
<gene>
    <name evidence="1" type="ORF">SIN_1277</name>
</gene>
<accession>A0ABP2J994</accession>
<dbReference type="InterPro" id="IPR006059">
    <property type="entry name" value="SBP"/>
</dbReference>
<proteinExistence type="predicted"/>
<reference evidence="1" key="1">
    <citation type="submission" date="2010-09" db="EMBL/GenBank/DDBJ databases">
        <authorList>
            <person name="Daugherty S.C."/>
            <person name="Kilian M."/>
            <person name="Tettelin H."/>
        </authorList>
    </citation>
    <scope>NUCLEOTIDE SEQUENCE [LARGE SCALE GENOMIC DNA]</scope>
    <source>
        <strain evidence="1">SK1302</strain>
    </source>
</reference>
<protein>
    <submittedName>
        <fullName evidence="1">Sugar-binding periplasmic protein</fullName>
    </submittedName>
</protein>
<comment type="caution">
    <text evidence="1">The sequence shown here is derived from an EMBL/GenBank/DDBJ whole genome shotgun (WGS) entry which is preliminary data.</text>
</comment>
<dbReference type="SUPFAM" id="SSF53850">
    <property type="entry name" value="Periplasmic binding protein-like II"/>
    <property type="match status" value="1"/>
</dbReference>
<organism evidence="1">
    <name type="scientific">Streptococcus infantis SK1302</name>
    <dbReference type="NCBI Taxonomy" id="871237"/>
    <lineage>
        <taxon>Bacteria</taxon>
        <taxon>Bacillati</taxon>
        <taxon>Bacillota</taxon>
        <taxon>Bacilli</taxon>
        <taxon>Lactobacillales</taxon>
        <taxon>Streptococcaceae</taxon>
        <taxon>Streptococcus</taxon>
    </lineage>
</organism>
<dbReference type="Pfam" id="PF01547">
    <property type="entry name" value="SBP_bac_1"/>
    <property type="match status" value="1"/>
</dbReference>
<dbReference type="EMBL" id="AEDY01000078">
    <property type="protein sequence ID" value="EFO54023.1"/>
    <property type="molecule type" value="Genomic_DNA"/>
</dbReference>
<sequence length="135" mass="15351">MKLNRKHLCWGIVLLFVLSLSTGFYWWKQQPTVLHIGVYAGSSWDVPTSQRSHALDLAIQKFEKSHPNVRVEYENGIPQSDYSDWLSEKIVSGKTPDVFMVSEQDLSLLAARGVLEKLNGYMNQEDQAAFLSCCI</sequence>
<name>A0ABP2J994_9STRE</name>